<dbReference type="GO" id="GO:0006397">
    <property type="term" value="P:mRNA processing"/>
    <property type="evidence" value="ECO:0007669"/>
    <property type="project" value="UniProtKB-KW"/>
</dbReference>
<dbReference type="GO" id="GO:0008270">
    <property type="term" value="F:zinc ion binding"/>
    <property type="evidence" value="ECO:0007669"/>
    <property type="project" value="UniProtKB-KW"/>
</dbReference>
<evidence type="ECO:0000259" key="4">
    <source>
        <dbReference type="PROSITE" id="PS50158"/>
    </source>
</evidence>
<keyword evidence="2" id="KW-0862">Zinc</keyword>
<dbReference type="PROSITE" id="PS50158">
    <property type="entry name" value="ZF_CCHC"/>
    <property type="match status" value="1"/>
</dbReference>
<dbReference type="SUPFAM" id="SSF57756">
    <property type="entry name" value="Retrovirus zinc finger-like domains"/>
    <property type="match status" value="1"/>
</dbReference>
<keyword evidence="6" id="KW-1185">Reference proteome</keyword>
<dbReference type="STRING" id="685588.A0A067T8T8"/>
<sequence>TETVPARTVFHEATAALGPLINGVQTQEQLDTLLADLEELRASRRRDAENDDFREPPILNPKGRPRENRITGSTEGPARGGGAKARARPKATQTRKCGNCGQPGHTRRSCPMLED</sequence>
<dbReference type="Pfam" id="PF00098">
    <property type="entry name" value="zf-CCHC"/>
    <property type="match status" value="1"/>
</dbReference>
<accession>A0A067T8T8</accession>
<dbReference type="EMBL" id="KL142373">
    <property type="protein sequence ID" value="KDR79615.1"/>
    <property type="molecule type" value="Genomic_DNA"/>
</dbReference>
<evidence type="ECO:0000256" key="3">
    <source>
        <dbReference type="SAM" id="MobiDB-lite"/>
    </source>
</evidence>
<keyword evidence="1" id="KW-0507">mRNA processing</keyword>
<feature type="non-terminal residue" evidence="5">
    <location>
        <position position="115"/>
    </location>
</feature>
<feature type="region of interest" description="Disordered" evidence="3">
    <location>
        <begin position="43"/>
        <end position="115"/>
    </location>
</feature>
<evidence type="ECO:0000313" key="5">
    <source>
        <dbReference type="EMBL" id="KDR79615.1"/>
    </source>
</evidence>
<evidence type="ECO:0000313" key="6">
    <source>
        <dbReference type="Proteomes" id="UP000027222"/>
    </source>
</evidence>
<feature type="non-terminal residue" evidence="5">
    <location>
        <position position="1"/>
    </location>
</feature>
<dbReference type="OrthoDB" id="3018493at2759"/>
<keyword evidence="2" id="KW-0863">Zinc-finger</keyword>
<feature type="compositionally biased region" description="Basic and acidic residues" evidence="3">
    <location>
        <begin position="43"/>
        <end position="55"/>
    </location>
</feature>
<protein>
    <recommendedName>
        <fullName evidence="4">CCHC-type domain-containing protein</fullName>
    </recommendedName>
</protein>
<dbReference type="InterPro" id="IPR001878">
    <property type="entry name" value="Znf_CCHC"/>
</dbReference>
<dbReference type="InterPro" id="IPR036875">
    <property type="entry name" value="Znf_CCHC_sf"/>
</dbReference>
<reference evidence="6" key="1">
    <citation type="journal article" date="2014" name="Proc. Natl. Acad. Sci. U.S.A.">
        <title>Extensive sampling of basidiomycete genomes demonstrates inadequacy of the white-rot/brown-rot paradigm for wood decay fungi.</title>
        <authorList>
            <person name="Riley R."/>
            <person name="Salamov A.A."/>
            <person name="Brown D.W."/>
            <person name="Nagy L.G."/>
            <person name="Floudas D."/>
            <person name="Held B.W."/>
            <person name="Levasseur A."/>
            <person name="Lombard V."/>
            <person name="Morin E."/>
            <person name="Otillar R."/>
            <person name="Lindquist E.A."/>
            <person name="Sun H."/>
            <person name="LaButti K.M."/>
            <person name="Schmutz J."/>
            <person name="Jabbour D."/>
            <person name="Luo H."/>
            <person name="Baker S.E."/>
            <person name="Pisabarro A.G."/>
            <person name="Walton J.D."/>
            <person name="Blanchette R.A."/>
            <person name="Henrissat B."/>
            <person name="Martin F."/>
            <person name="Cullen D."/>
            <person name="Hibbett D.S."/>
            <person name="Grigoriev I.V."/>
        </authorList>
    </citation>
    <scope>NUCLEOTIDE SEQUENCE [LARGE SCALE GENOMIC DNA]</scope>
    <source>
        <strain evidence="6">CBS 339.88</strain>
    </source>
</reference>
<evidence type="ECO:0000256" key="2">
    <source>
        <dbReference type="PROSITE-ProRule" id="PRU00047"/>
    </source>
</evidence>
<dbReference type="Gene3D" id="4.10.60.10">
    <property type="entry name" value="Zinc finger, CCHC-type"/>
    <property type="match status" value="1"/>
</dbReference>
<dbReference type="AlphaFoldDB" id="A0A067T8T8"/>
<dbReference type="Proteomes" id="UP000027222">
    <property type="component" value="Unassembled WGS sequence"/>
</dbReference>
<evidence type="ECO:0000256" key="1">
    <source>
        <dbReference type="ARBA" id="ARBA00022664"/>
    </source>
</evidence>
<keyword evidence="2" id="KW-0479">Metal-binding</keyword>
<feature type="domain" description="CCHC-type" evidence="4">
    <location>
        <begin position="95"/>
        <end position="111"/>
    </location>
</feature>
<organism evidence="5 6">
    <name type="scientific">Galerina marginata (strain CBS 339.88)</name>
    <dbReference type="NCBI Taxonomy" id="685588"/>
    <lineage>
        <taxon>Eukaryota</taxon>
        <taxon>Fungi</taxon>
        <taxon>Dikarya</taxon>
        <taxon>Basidiomycota</taxon>
        <taxon>Agaricomycotina</taxon>
        <taxon>Agaricomycetes</taxon>
        <taxon>Agaricomycetidae</taxon>
        <taxon>Agaricales</taxon>
        <taxon>Agaricineae</taxon>
        <taxon>Strophariaceae</taxon>
        <taxon>Galerina</taxon>
    </lineage>
</organism>
<proteinExistence type="predicted"/>
<name>A0A067T8T8_GALM3</name>
<gene>
    <name evidence="5" type="ORF">GALMADRAFT_43066</name>
</gene>
<dbReference type="GO" id="GO:0003676">
    <property type="term" value="F:nucleic acid binding"/>
    <property type="evidence" value="ECO:0007669"/>
    <property type="project" value="InterPro"/>
</dbReference>
<dbReference type="HOGENOM" id="CLU_144958_0_0_1"/>